<feature type="region of interest" description="Disordered" evidence="1">
    <location>
        <begin position="105"/>
        <end position="138"/>
    </location>
</feature>
<keyword evidence="4" id="KW-1185">Reference proteome</keyword>
<evidence type="ECO:0000313" key="3">
    <source>
        <dbReference type="EMBL" id="KAF8869506.1"/>
    </source>
</evidence>
<dbReference type="AlphaFoldDB" id="A0A9P5TFG5"/>
<dbReference type="EMBL" id="JADNYJ010000432">
    <property type="protein sequence ID" value="KAF8869506.1"/>
    <property type="molecule type" value="Genomic_DNA"/>
</dbReference>
<organism evidence="3 4">
    <name type="scientific">Gymnopilus junonius</name>
    <name type="common">Spectacular rustgill mushroom</name>
    <name type="synonym">Gymnopilus spectabilis subsp. junonius</name>
    <dbReference type="NCBI Taxonomy" id="109634"/>
    <lineage>
        <taxon>Eukaryota</taxon>
        <taxon>Fungi</taxon>
        <taxon>Dikarya</taxon>
        <taxon>Basidiomycota</taxon>
        <taxon>Agaricomycotina</taxon>
        <taxon>Agaricomycetes</taxon>
        <taxon>Agaricomycetidae</taxon>
        <taxon>Agaricales</taxon>
        <taxon>Agaricineae</taxon>
        <taxon>Hymenogastraceae</taxon>
        <taxon>Gymnopilus</taxon>
    </lineage>
</organism>
<gene>
    <name evidence="3" type="ORF">CPB84DRAFT_989665</name>
</gene>
<accession>A0A9P5TFG5</accession>
<protein>
    <submittedName>
        <fullName evidence="3">Uncharacterized protein</fullName>
    </submittedName>
</protein>
<evidence type="ECO:0000256" key="2">
    <source>
        <dbReference type="SAM" id="SignalP"/>
    </source>
</evidence>
<keyword evidence="2" id="KW-0732">Signal</keyword>
<evidence type="ECO:0000313" key="4">
    <source>
        <dbReference type="Proteomes" id="UP000724874"/>
    </source>
</evidence>
<feature type="chain" id="PRO_5040218316" evidence="2">
    <location>
        <begin position="23"/>
        <end position="138"/>
    </location>
</feature>
<sequence length="138" mass="15725">MVFFSCPLATNLFVAFEALAIGRRWKDSEWWTTRNERREEVNYISHGRSNFDRVANDISEQTHNTAQGLPRTSILSLGILRLSLLVILYCINPWRPDFDEWSQQWHRPQTAPISDGGPNGSWKSPTADGNPQSAVHTA</sequence>
<dbReference type="Proteomes" id="UP000724874">
    <property type="component" value="Unassembled WGS sequence"/>
</dbReference>
<proteinExistence type="predicted"/>
<name>A0A9P5TFG5_GYMJU</name>
<reference evidence="3" key="1">
    <citation type="submission" date="2020-11" db="EMBL/GenBank/DDBJ databases">
        <authorList>
            <consortium name="DOE Joint Genome Institute"/>
            <person name="Ahrendt S."/>
            <person name="Riley R."/>
            <person name="Andreopoulos W."/>
            <person name="LaButti K."/>
            <person name="Pangilinan J."/>
            <person name="Ruiz-duenas F.J."/>
            <person name="Barrasa J.M."/>
            <person name="Sanchez-Garcia M."/>
            <person name="Camarero S."/>
            <person name="Miyauchi S."/>
            <person name="Serrano A."/>
            <person name="Linde D."/>
            <person name="Babiker R."/>
            <person name="Drula E."/>
            <person name="Ayuso-Fernandez I."/>
            <person name="Pacheco R."/>
            <person name="Padilla G."/>
            <person name="Ferreira P."/>
            <person name="Barriuso J."/>
            <person name="Kellner H."/>
            <person name="Castanera R."/>
            <person name="Alfaro M."/>
            <person name="Ramirez L."/>
            <person name="Pisabarro A.G."/>
            <person name="Kuo A."/>
            <person name="Tritt A."/>
            <person name="Lipzen A."/>
            <person name="He G."/>
            <person name="Yan M."/>
            <person name="Ng V."/>
            <person name="Cullen D."/>
            <person name="Martin F."/>
            <person name="Rosso M.-N."/>
            <person name="Henrissat B."/>
            <person name="Hibbett D."/>
            <person name="Martinez A.T."/>
            <person name="Grigoriev I.V."/>
        </authorList>
    </citation>
    <scope>NUCLEOTIDE SEQUENCE</scope>
    <source>
        <strain evidence="3">AH 44721</strain>
    </source>
</reference>
<evidence type="ECO:0000256" key="1">
    <source>
        <dbReference type="SAM" id="MobiDB-lite"/>
    </source>
</evidence>
<feature type="compositionally biased region" description="Polar residues" evidence="1">
    <location>
        <begin position="121"/>
        <end position="138"/>
    </location>
</feature>
<feature type="signal peptide" evidence="2">
    <location>
        <begin position="1"/>
        <end position="22"/>
    </location>
</feature>
<comment type="caution">
    <text evidence="3">The sequence shown here is derived from an EMBL/GenBank/DDBJ whole genome shotgun (WGS) entry which is preliminary data.</text>
</comment>